<dbReference type="AlphaFoldDB" id="A0A0G4NY16"/>
<reference evidence="1 2" key="1">
    <citation type="journal article" date="2014" name="Nat. Commun.">
        <title>Multiple recent horizontal transfers of a large genomic region in cheese making fungi.</title>
        <authorList>
            <person name="Cheeseman K."/>
            <person name="Ropars J."/>
            <person name="Renault P."/>
            <person name="Dupont J."/>
            <person name="Gouzy J."/>
            <person name="Branca A."/>
            <person name="Abraham A.L."/>
            <person name="Ceppi M."/>
            <person name="Conseiller E."/>
            <person name="Debuchy R."/>
            <person name="Malagnac F."/>
            <person name="Goarin A."/>
            <person name="Silar P."/>
            <person name="Lacoste S."/>
            <person name="Sallet E."/>
            <person name="Bensimon A."/>
            <person name="Giraud T."/>
            <person name="Brygoo Y."/>
        </authorList>
    </citation>
    <scope>NUCLEOTIDE SEQUENCE [LARGE SCALE GENOMIC DNA]</scope>
    <source>
        <strain evidence="2">FM 013</strain>
    </source>
</reference>
<name>A0A0G4NY16_PENC3</name>
<protein>
    <submittedName>
        <fullName evidence="1">Str. FM013</fullName>
    </submittedName>
</protein>
<dbReference type="EMBL" id="HG793135">
    <property type="protein sequence ID" value="CRL18978.1"/>
    <property type="molecule type" value="Genomic_DNA"/>
</dbReference>
<proteinExistence type="predicted"/>
<sequence length="79" mass="8544">MSEEASHDLSDTLNEHNSSGTRYILVFTANAVHASSWNSKHCTAILVETLPPAGIVATHIPWLSPDAWMGCILSLLVTI</sequence>
<evidence type="ECO:0000313" key="2">
    <source>
        <dbReference type="Proteomes" id="UP000053732"/>
    </source>
</evidence>
<organism evidence="1 2">
    <name type="scientific">Penicillium camemberti (strain FM 013)</name>
    <dbReference type="NCBI Taxonomy" id="1429867"/>
    <lineage>
        <taxon>Eukaryota</taxon>
        <taxon>Fungi</taxon>
        <taxon>Dikarya</taxon>
        <taxon>Ascomycota</taxon>
        <taxon>Pezizomycotina</taxon>
        <taxon>Eurotiomycetes</taxon>
        <taxon>Eurotiomycetidae</taxon>
        <taxon>Eurotiales</taxon>
        <taxon>Aspergillaceae</taxon>
        <taxon>Penicillium</taxon>
    </lineage>
</organism>
<evidence type="ECO:0000313" key="1">
    <source>
        <dbReference type="EMBL" id="CRL18978.1"/>
    </source>
</evidence>
<gene>
    <name evidence="1" type="ORF">PCAMFM013_S002g000848</name>
</gene>
<accession>A0A0G4NY16</accession>
<keyword evidence="2" id="KW-1185">Reference proteome</keyword>
<dbReference type="Proteomes" id="UP000053732">
    <property type="component" value="Unassembled WGS sequence"/>
</dbReference>